<dbReference type="Gene3D" id="3.90.25.10">
    <property type="entry name" value="UDP-galactose 4-epimerase, domain 1"/>
    <property type="match status" value="1"/>
</dbReference>
<gene>
    <name evidence="2" type="ORF">FHX59_001024</name>
</gene>
<name>A0ABR6FGQ7_9BURK</name>
<dbReference type="RefSeq" id="WP_110382849.1">
    <property type="nucleotide sequence ID" value="NZ_JACHVZ010000003.1"/>
</dbReference>
<dbReference type="EMBL" id="JACHVZ010000003">
    <property type="protein sequence ID" value="MBB2926615.1"/>
    <property type="molecule type" value="Genomic_DNA"/>
</dbReference>
<dbReference type="InterPro" id="IPR008030">
    <property type="entry name" value="NmrA-like"/>
</dbReference>
<feature type="domain" description="NmrA-like" evidence="1">
    <location>
        <begin position="2"/>
        <end position="250"/>
    </location>
</feature>
<dbReference type="CDD" id="cd05269">
    <property type="entry name" value="TMR_SDR_a"/>
    <property type="match status" value="1"/>
</dbReference>
<dbReference type="SUPFAM" id="SSF51735">
    <property type="entry name" value="NAD(P)-binding Rossmann-fold domains"/>
    <property type="match status" value="1"/>
</dbReference>
<evidence type="ECO:0000313" key="3">
    <source>
        <dbReference type="Proteomes" id="UP000533533"/>
    </source>
</evidence>
<dbReference type="PANTHER" id="PTHR47129:SF1">
    <property type="entry name" value="NMRA-LIKE DOMAIN-CONTAINING PROTEIN"/>
    <property type="match status" value="1"/>
</dbReference>
<organism evidence="2 3">
    <name type="scientific">Paraburkholderia silvatlantica</name>
    <dbReference type="NCBI Taxonomy" id="321895"/>
    <lineage>
        <taxon>Bacteria</taxon>
        <taxon>Pseudomonadati</taxon>
        <taxon>Pseudomonadota</taxon>
        <taxon>Betaproteobacteria</taxon>
        <taxon>Burkholderiales</taxon>
        <taxon>Burkholderiaceae</taxon>
        <taxon>Paraburkholderia</taxon>
    </lineage>
</organism>
<dbReference type="PANTHER" id="PTHR47129">
    <property type="entry name" value="QUINONE OXIDOREDUCTASE 2"/>
    <property type="match status" value="1"/>
</dbReference>
<dbReference type="Proteomes" id="UP000533533">
    <property type="component" value="Unassembled WGS sequence"/>
</dbReference>
<dbReference type="InterPro" id="IPR052718">
    <property type="entry name" value="NmrA-type_oxidoreductase"/>
</dbReference>
<dbReference type="InterPro" id="IPR036291">
    <property type="entry name" value="NAD(P)-bd_dom_sf"/>
</dbReference>
<sequence>MIIVTGATGQLGGAIVAQLLARVPANQIGVSVVDPAKATALAEQGVRVRRGDFADPASLADAFEGASQVLMVSTDTTGERAERMHTQAIEAAGKAGAKRILYTSHMGARPDSPFPPMPDHVATEEALQSCGVAFTSLRNGFYAANALRLLDQGLKSGEIYAPEDGKVAWTTHADLAEAAAIALGGERGLEGLTPPLTAAEALDFNDLAAIASEIAGRQIKRIVVSDARWRETLISHGAPDAQADLLVGIFQASRRGDFATVDPTLERLLGRPPQTMREVLTATLKQ</sequence>
<protein>
    <submittedName>
        <fullName evidence="2">Uncharacterized protein YbjT (DUF2867 family)</fullName>
    </submittedName>
</protein>
<dbReference type="Gene3D" id="3.40.50.720">
    <property type="entry name" value="NAD(P)-binding Rossmann-like Domain"/>
    <property type="match status" value="1"/>
</dbReference>
<reference evidence="2 3" key="1">
    <citation type="submission" date="2020-08" db="EMBL/GenBank/DDBJ databases">
        <title>Genomic Encyclopedia of Type Strains, Phase IV (KMG-V): Genome sequencing to study the core and pangenomes of soil and plant-associated prokaryotes.</title>
        <authorList>
            <person name="Whitman W."/>
        </authorList>
    </citation>
    <scope>NUCLEOTIDE SEQUENCE [LARGE SCALE GENOMIC DNA]</scope>
    <source>
        <strain evidence="2 3">SRMrh-85</strain>
    </source>
</reference>
<dbReference type="Pfam" id="PF05368">
    <property type="entry name" value="NmrA"/>
    <property type="match status" value="1"/>
</dbReference>
<evidence type="ECO:0000313" key="2">
    <source>
        <dbReference type="EMBL" id="MBB2926615.1"/>
    </source>
</evidence>
<comment type="caution">
    <text evidence="2">The sequence shown here is derived from an EMBL/GenBank/DDBJ whole genome shotgun (WGS) entry which is preliminary data.</text>
</comment>
<keyword evidence="3" id="KW-1185">Reference proteome</keyword>
<accession>A0ABR6FGQ7</accession>
<evidence type="ECO:0000259" key="1">
    <source>
        <dbReference type="Pfam" id="PF05368"/>
    </source>
</evidence>
<proteinExistence type="predicted"/>